<sequence>MTSQHRYQRQQWNCFPAKRTTEWHRIVFSDEVCLCFSSHNHHARVRFYVDTIRQQLGSAPHATMRHRGSRRNCILFHVYPSSHSGHYDGQRYMADVMGQSPSIRRRPGPISAR</sequence>
<dbReference type="EMBL" id="BMAW01019561">
    <property type="protein sequence ID" value="GFT64037.1"/>
    <property type="molecule type" value="Genomic_DNA"/>
</dbReference>
<proteinExistence type="predicted"/>
<protein>
    <submittedName>
        <fullName evidence="1">Uncharacterized protein</fullName>
    </submittedName>
</protein>
<dbReference type="Proteomes" id="UP000887013">
    <property type="component" value="Unassembled WGS sequence"/>
</dbReference>
<organism evidence="1 2">
    <name type="scientific">Nephila pilipes</name>
    <name type="common">Giant wood spider</name>
    <name type="synonym">Nephila maculata</name>
    <dbReference type="NCBI Taxonomy" id="299642"/>
    <lineage>
        <taxon>Eukaryota</taxon>
        <taxon>Metazoa</taxon>
        <taxon>Ecdysozoa</taxon>
        <taxon>Arthropoda</taxon>
        <taxon>Chelicerata</taxon>
        <taxon>Arachnida</taxon>
        <taxon>Araneae</taxon>
        <taxon>Araneomorphae</taxon>
        <taxon>Entelegynae</taxon>
        <taxon>Araneoidea</taxon>
        <taxon>Nephilidae</taxon>
        <taxon>Nephila</taxon>
    </lineage>
</organism>
<keyword evidence="2" id="KW-1185">Reference proteome</keyword>
<evidence type="ECO:0000313" key="2">
    <source>
        <dbReference type="Proteomes" id="UP000887013"/>
    </source>
</evidence>
<dbReference type="AlphaFoldDB" id="A0A8X6TZX5"/>
<reference evidence="1" key="1">
    <citation type="submission" date="2020-08" db="EMBL/GenBank/DDBJ databases">
        <title>Multicomponent nature underlies the extraordinary mechanical properties of spider dragline silk.</title>
        <authorList>
            <person name="Kono N."/>
            <person name="Nakamura H."/>
            <person name="Mori M."/>
            <person name="Yoshida Y."/>
            <person name="Ohtoshi R."/>
            <person name="Malay A.D."/>
            <person name="Moran D.A.P."/>
            <person name="Tomita M."/>
            <person name="Numata K."/>
            <person name="Arakawa K."/>
        </authorList>
    </citation>
    <scope>NUCLEOTIDE SEQUENCE</scope>
</reference>
<accession>A0A8X6TZX5</accession>
<comment type="caution">
    <text evidence="1">The sequence shown here is derived from an EMBL/GenBank/DDBJ whole genome shotgun (WGS) entry which is preliminary data.</text>
</comment>
<gene>
    <name evidence="1" type="ORF">NPIL_250851</name>
</gene>
<dbReference type="OrthoDB" id="6571399at2759"/>
<name>A0A8X6TZX5_NEPPI</name>
<evidence type="ECO:0000313" key="1">
    <source>
        <dbReference type="EMBL" id="GFT64037.1"/>
    </source>
</evidence>